<gene>
    <name evidence="1" type="ORF">I8D64_01715</name>
</gene>
<dbReference type="Proteomes" id="UP000612352">
    <property type="component" value="Unassembled WGS sequence"/>
</dbReference>
<evidence type="ECO:0000313" key="2">
    <source>
        <dbReference type="Proteomes" id="UP000612352"/>
    </source>
</evidence>
<accession>A0ABS1B681</accession>
<reference evidence="1 2" key="1">
    <citation type="submission" date="2020-12" db="EMBL/GenBank/DDBJ databases">
        <title>Brachybacterium sp. MASK1Z-5, whole genome shotgun sequence.</title>
        <authorList>
            <person name="Tuo L."/>
        </authorList>
    </citation>
    <scope>NUCLEOTIDE SEQUENCE [LARGE SCALE GENOMIC DNA]</scope>
    <source>
        <strain evidence="1 2">MASK1Z-5</strain>
    </source>
</reference>
<dbReference type="EMBL" id="JAEDAJ010000001">
    <property type="protein sequence ID" value="MBK0330120.1"/>
    <property type="molecule type" value="Genomic_DNA"/>
</dbReference>
<organism evidence="1 2">
    <name type="scientific">Brachybacterium halotolerans</name>
    <dbReference type="NCBI Taxonomy" id="2795215"/>
    <lineage>
        <taxon>Bacteria</taxon>
        <taxon>Bacillati</taxon>
        <taxon>Actinomycetota</taxon>
        <taxon>Actinomycetes</taxon>
        <taxon>Micrococcales</taxon>
        <taxon>Dermabacteraceae</taxon>
        <taxon>Brachybacterium</taxon>
    </lineage>
</organism>
<keyword evidence="2" id="KW-1185">Reference proteome</keyword>
<protein>
    <submittedName>
        <fullName evidence="1">Uncharacterized protein</fullName>
    </submittedName>
</protein>
<sequence>MDTNDQRIIAKARQDARECDCRGCLASDWLPTDRREELADIADGTSSAA</sequence>
<name>A0ABS1B681_9MICO</name>
<proteinExistence type="predicted"/>
<comment type="caution">
    <text evidence="1">The sequence shown here is derived from an EMBL/GenBank/DDBJ whole genome shotgun (WGS) entry which is preliminary data.</text>
</comment>
<evidence type="ECO:0000313" key="1">
    <source>
        <dbReference type="EMBL" id="MBK0330120.1"/>
    </source>
</evidence>
<dbReference type="RefSeq" id="WP_200500774.1">
    <property type="nucleotide sequence ID" value="NZ_JAEDAJ010000001.1"/>
</dbReference>